<protein>
    <recommendedName>
        <fullName evidence="2">PIK helical domain-containing protein</fullName>
    </recommendedName>
</protein>
<sequence length="201" mass="23355">DLLLYLYQLIQALHFENWHEIYAIEPAFTNEPSLSDLCTLPGAETKTDINGPTSTGDTVDKSCSPTGTMNQSRCSMQQLHSQTVAHTSLAEATGRWPETIRTMWKEDLVTFLLRRALSSFRVANYLYWYVCLEARRKDSPARDMYTHVLRRLLDLLRNGNEEQKSWYTELMRENQFVETLRRLLQSVTDDSGDRLRKVCVK</sequence>
<dbReference type="Proteomes" id="UP000728185">
    <property type="component" value="Unassembled WGS sequence"/>
</dbReference>
<evidence type="ECO:0000313" key="3">
    <source>
        <dbReference type="EMBL" id="KAA0190596.1"/>
    </source>
</evidence>
<dbReference type="OrthoDB" id="67688at2759"/>
<dbReference type="InterPro" id="IPR001263">
    <property type="entry name" value="PI3K_accessory_dom"/>
</dbReference>
<dbReference type="Gene3D" id="1.25.40.70">
    <property type="entry name" value="Phosphatidylinositol 3-kinase, accessory domain (PIK)"/>
    <property type="match status" value="1"/>
</dbReference>
<dbReference type="EMBL" id="LUCM01006893">
    <property type="protein sequence ID" value="KAA0190596.1"/>
    <property type="molecule type" value="Genomic_DNA"/>
</dbReference>
<feature type="non-terminal residue" evidence="3">
    <location>
        <position position="1"/>
    </location>
</feature>
<keyword evidence="4" id="KW-1185">Reference proteome</keyword>
<name>A0A8E0RXM9_9TREM</name>
<dbReference type="InterPro" id="IPR016024">
    <property type="entry name" value="ARM-type_fold"/>
</dbReference>
<feature type="region of interest" description="Disordered" evidence="1">
    <location>
        <begin position="45"/>
        <end position="67"/>
    </location>
</feature>
<dbReference type="Pfam" id="PF00613">
    <property type="entry name" value="PI3Ka"/>
    <property type="match status" value="1"/>
</dbReference>
<comment type="caution">
    <text evidence="3">The sequence shown here is derived from an EMBL/GenBank/DDBJ whole genome shotgun (WGS) entry which is preliminary data.</text>
</comment>
<dbReference type="SUPFAM" id="SSF48371">
    <property type="entry name" value="ARM repeat"/>
    <property type="match status" value="1"/>
</dbReference>
<proteinExistence type="predicted"/>
<evidence type="ECO:0000259" key="2">
    <source>
        <dbReference type="PROSITE" id="PS51545"/>
    </source>
</evidence>
<feature type="compositionally biased region" description="Polar residues" evidence="1">
    <location>
        <begin position="48"/>
        <end position="67"/>
    </location>
</feature>
<feature type="domain" description="PIK helical" evidence="2">
    <location>
        <begin position="1"/>
        <end position="155"/>
    </location>
</feature>
<dbReference type="InterPro" id="IPR042236">
    <property type="entry name" value="PI3K_accessory_sf"/>
</dbReference>
<gene>
    <name evidence="3" type="ORF">FBUS_11284</name>
</gene>
<reference evidence="3" key="1">
    <citation type="submission" date="2019-05" db="EMBL/GenBank/DDBJ databases">
        <title>Annotation for the trematode Fasciolopsis buski.</title>
        <authorList>
            <person name="Choi Y.-J."/>
        </authorList>
    </citation>
    <scope>NUCLEOTIDE SEQUENCE</scope>
    <source>
        <strain evidence="3">HT</strain>
        <tissue evidence="3">Whole worm</tissue>
    </source>
</reference>
<evidence type="ECO:0000313" key="4">
    <source>
        <dbReference type="Proteomes" id="UP000728185"/>
    </source>
</evidence>
<dbReference type="AlphaFoldDB" id="A0A8E0RXM9"/>
<organism evidence="3 4">
    <name type="scientific">Fasciolopsis buskii</name>
    <dbReference type="NCBI Taxonomy" id="27845"/>
    <lineage>
        <taxon>Eukaryota</taxon>
        <taxon>Metazoa</taxon>
        <taxon>Spiralia</taxon>
        <taxon>Lophotrochozoa</taxon>
        <taxon>Platyhelminthes</taxon>
        <taxon>Trematoda</taxon>
        <taxon>Digenea</taxon>
        <taxon>Plagiorchiida</taxon>
        <taxon>Echinostomata</taxon>
        <taxon>Echinostomatoidea</taxon>
        <taxon>Fasciolidae</taxon>
        <taxon>Fasciolopsis</taxon>
    </lineage>
</organism>
<accession>A0A8E0RXM9</accession>
<dbReference type="PROSITE" id="PS51545">
    <property type="entry name" value="PIK_HELICAL"/>
    <property type="match status" value="1"/>
</dbReference>
<evidence type="ECO:0000256" key="1">
    <source>
        <dbReference type="SAM" id="MobiDB-lite"/>
    </source>
</evidence>